<evidence type="ECO:0000256" key="1">
    <source>
        <dbReference type="SAM" id="MobiDB-lite"/>
    </source>
</evidence>
<evidence type="ECO:0000313" key="2">
    <source>
        <dbReference type="EMBL" id="EFZ15610.1"/>
    </source>
</evidence>
<feature type="region of interest" description="Disordered" evidence="1">
    <location>
        <begin position="157"/>
        <end position="279"/>
    </location>
</feature>
<organism>
    <name type="scientific">Solenopsis invicta</name>
    <name type="common">Red imported fire ant</name>
    <name type="synonym">Solenopsis wagneri</name>
    <dbReference type="NCBI Taxonomy" id="13686"/>
    <lineage>
        <taxon>Eukaryota</taxon>
        <taxon>Metazoa</taxon>
        <taxon>Ecdysozoa</taxon>
        <taxon>Arthropoda</taxon>
        <taxon>Hexapoda</taxon>
        <taxon>Insecta</taxon>
        <taxon>Pterygota</taxon>
        <taxon>Neoptera</taxon>
        <taxon>Endopterygota</taxon>
        <taxon>Hymenoptera</taxon>
        <taxon>Apocrita</taxon>
        <taxon>Aculeata</taxon>
        <taxon>Formicoidea</taxon>
        <taxon>Formicidae</taxon>
        <taxon>Myrmicinae</taxon>
        <taxon>Solenopsis</taxon>
    </lineage>
</organism>
<accession>E9IUZ3</accession>
<dbReference type="HOGENOM" id="CLU_624567_0_0_1"/>
<feature type="compositionally biased region" description="Polar residues" evidence="1">
    <location>
        <begin position="66"/>
        <end position="83"/>
    </location>
</feature>
<feature type="compositionally biased region" description="Basic and acidic residues" evidence="1">
    <location>
        <begin position="193"/>
        <end position="207"/>
    </location>
</feature>
<feature type="region of interest" description="Disordered" evidence="1">
    <location>
        <begin position="36"/>
        <end position="145"/>
    </location>
</feature>
<protein>
    <submittedName>
        <fullName evidence="2">Uncharacterized protein</fullName>
    </submittedName>
</protein>
<feature type="compositionally biased region" description="Polar residues" evidence="1">
    <location>
        <begin position="166"/>
        <end position="181"/>
    </location>
</feature>
<name>E9IUZ3_SOLIN</name>
<gene>
    <name evidence="2" type="ORF">SINV_14018</name>
</gene>
<feature type="non-terminal residue" evidence="2">
    <location>
        <position position="439"/>
    </location>
</feature>
<dbReference type="EMBL" id="GL766105">
    <property type="protein sequence ID" value="EFZ15610.1"/>
    <property type="molecule type" value="Genomic_DNA"/>
</dbReference>
<reference evidence="2" key="1">
    <citation type="journal article" date="2011" name="Proc. Natl. Acad. Sci. U.S.A.">
        <title>The genome of the fire ant Solenopsis invicta.</title>
        <authorList>
            <person name="Wurm Y."/>
            <person name="Wang J."/>
            <person name="Riba-Grognuz O."/>
            <person name="Corona M."/>
            <person name="Nygaard S."/>
            <person name="Hunt B.G."/>
            <person name="Ingram K.K."/>
            <person name="Falquet L."/>
            <person name="Nipitwattanaphon M."/>
            <person name="Gotzek D."/>
            <person name="Dijkstra M.B."/>
            <person name="Oettler J."/>
            <person name="Comtesse F."/>
            <person name="Shih C.J."/>
            <person name="Wu W.J."/>
            <person name="Yang C.C."/>
            <person name="Thomas J."/>
            <person name="Beaudoing E."/>
            <person name="Pradervand S."/>
            <person name="Flegel V."/>
            <person name="Cook E.D."/>
            <person name="Fabbretti R."/>
            <person name="Stockinger H."/>
            <person name="Long L."/>
            <person name="Farmerie W.G."/>
            <person name="Oakey J."/>
            <person name="Boomsma J.J."/>
            <person name="Pamilo P."/>
            <person name="Yi S.V."/>
            <person name="Heinze J."/>
            <person name="Goodisman M.A."/>
            <person name="Farinelli L."/>
            <person name="Harshman K."/>
            <person name="Hulo N."/>
            <person name="Cerutti L."/>
            <person name="Xenarios I."/>
            <person name="Shoemaker D."/>
            <person name="Keller L."/>
        </authorList>
    </citation>
    <scope>NUCLEOTIDE SEQUENCE [LARGE SCALE GENOMIC DNA]</scope>
</reference>
<feature type="compositionally biased region" description="Low complexity" evidence="1">
    <location>
        <begin position="237"/>
        <end position="270"/>
    </location>
</feature>
<proteinExistence type="predicted"/>
<sequence>METLDAILTAPTDNAEIKLLWSQAMTTATEQTHLFATEKPGRHRRPTANNRPNNTQGTLRPRDATTARTGTTVHEASSCTDDSQPPAEFNDGTVKEATWGTDNSRPKPRPHLGKCRPSSSGGYRRANAEANSTAIPRNRKASAPGSELCRTAIIRHHSTQMAEPLGSTTVTDETAKPPTSSRPKEVTPPTEKYAGDKLRDLFGDLDKTPGTTQRPNSAAAASLEHDTANKDTPTPAPLTATATTTPQTVATSKTPLPLPPAATRAPTTTDRPAHPPVPVPVRDNVTVLVPYHAAHITRKYKARIGGMRYTLRFGRDGQCYYVREFPFYPHNSHKKYNLLGNIVLHDCQLMFLTNTAGSQVEQVSLFLLFILLLLVDELALDSEGMKCLFLEDKNCNCNWLFLQSNFPNLAINNIVLNIKHVTLALSGTRYQKGSPDARV</sequence>
<dbReference type="AlphaFoldDB" id="E9IUZ3"/>